<sequence>MSNKIKHLEFIQNVITRMGQNSFLIKGWCITLLIGLLALHAHKPHLNLFWSMLILLPTFWELDGFFLMTERRYRALYDRVRILDEVAIDFSMKINVKDCSWHDAVFSQTLKLFYLPLIIIVVLLFMVKT</sequence>
<feature type="transmembrane region" description="Helical" evidence="1">
    <location>
        <begin position="110"/>
        <end position="127"/>
    </location>
</feature>
<dbReference type="RefSeq" id="WP_182583680.1">
    <property type="nucleotide sequence ID" value="NZ_JABVCQ010000013.1"/>
</dbReference>
<accession>A0A839HGL5</accession>
<name>A0A839HGL5_9GAMM</name>
<evidence type="ECO:0000313" key="2">
    <source>
        <dbReference type="EMBL" id="MBB1126049.1"/>
    </source>
</evidence>
<gene>
    <name evidence="2" type="ORF">HUK38_07365</name>
</gene>
<feature type="transmembrane region" description="Helical" evidence="1">
    <location>
        <begin position="21"/>
        <end position="42"/>
    </location>
</feature>
<keyword evidence="3" id="KW-1185">Reference proteome</keyword>
<keyword evidence="1" id="KW-0472">Membrane</keyword>
<evidence type="ECO:0000313" key="3">
    <source>
        <dbReference type="Proteomes" id="UP000548632"/>
    </source>
</evidence>
<dbReference type="Proteomes" id="UP000548632">
    <property type="component" value="Unassembled WGS sequence"/>
</dbReference>
<keyword evidence="1" id="KW-1133">Transmembrane helix</keyword>
<reference evidence="2 3" key="1">
    <citation type="journal article" date="2020" name="Arch. Microbiol.">
        <title>The genome sequence of the giant phototrophic gammaproteobacterium Thiospirillum jenense gives insight into its physiological properties and phylogenetic relationships.</title>
        <authorList>
            <person name="Imhoff J.F."/>
            <person name="Meyer T.E."/>
            <person name="Kyndt J.A."/>
        </authorList>
    </citation>
    <scope>NUCLEOTIDE SEQUENCE [LARGE SCALE GENOMIC DNA]</scope>
    <source>
        <strain evidence="2 3">DSM 216</strain>
    </source>
</reference>
<feature type="transmembrane region" description="Helical" evidence="1">
    <location>
        <begin position="48"/>
        <end position="69"/>
    </location>
</feature>
<dbReference type="EMBL" id="JABVCQ010000013">
    <property type="protein sequence ID" value="MBB1126049.1"/>
    <property type="molecule type" value="Genomic_DNA"/>
</dbReference>
<protein>
    <submittedName>
        <fullName evidence="2">Uncharacterized protein</fullName>
    </submittedName>
</protein>
<evidence type="ECO:0000256" key="1">
    <source>
        <dbReference type="SAM" id="Phobius"/>
    </source>
</evidence>
<comment type="caution">
    <text evidence="2">The sequence shown here is derived from an EMBL/GenBank/DDBJ whole genome shotgun (WGS) entry which is preliminary data.</text>
</comment>
<keyword evidence="1" id="KW-0812">Transmembrane</keyword>
<dbReference type="AlphaFoldDB" id="A0A839HGL5"/>
<organism evidence="2 3">
    <name type="scientific">Thiospirillum jenense</name>
    <dbReference type="NCBI Taxonomy" id="1653858"/>
    <lineage>
        <taxon>Bacteria</taxon>
        <taxon>Pseudomonadati</taxon>
        <taxon>Pseudomonadota</taxon>
        <taxon>Gammaproteobacteria</taxon>
        <taxon>Chromatiales</taxon>
        <taxon>Chromatiaceae</taxon>
        <taxon>Thiospirillum</taxon>
    </lineage>
</organism>
<proteinExistence type="predicted"/>